<feature type="transmembrane region" description="Helical" evidence="1">
    <location>
        <begin position="43"/>
        <end position="61"/>
    </location>
</feature>
<keyword evidence="1" id="KW-0812">Transmembrane</keyword>
<sequence length="69" mass="8112">MIFNILKFFSGVTLLFLLALIFFEFDTGESNIRYSVLVEEAFMMSLKFHAIALPIYFLLFYRKNSKGED</sequence>
<keyword evidence="1" id="KW-0472">Membrane</keyword>
<name>A0A1V3L809_9PAST</name>
<reference evidence="2 3" key="1">
    <citation type="submission" date="2016-10" db="EMBL/GenBank/DDBJ databases">
        <title>Rodentibacter gen. nov. and new species.</title>
        <authorList>
            <person name="Christensen H."/>
        </authorList>
    </citation>
    <scope>NUCLEOTIDE SEQUENCE [LARGE SCALE GENOMIC DNA]</scope>
    <source>
        <strain evidence="2 3">Ppn157</strain>
    </source>
</reference>
<evidence type="ECO:0000313" key="2">
    <source>
        <dbReference type="EMBL" id="OOF86064.1"/>
    </source>
</evidence>
<accession>A0A1V3L809</accession>
<dbReference type="AlphaFoldDB" id="A0A1V3L809"/>
<evidence type="ECO:0000256" key="1">
    <source>
        <dbReference type="SAM" id="Phobius"/>
    </source>
</evidence>
<gene>
    <name evidence="2" type="ORF">BKG93_03685</name>
</gene>
<keyword evidence="1" id="KW-1133">Transmembrane helix</keyword>
<proteinExistence type="predicted"/>
<dbReference type="Proteomes" id="UP000189549">
    <property type="component" value="Unassembled WGS sequence"/>
</dbReference>
<protein>
    <submittedName>
        <fullName evidence="2">Uncharacterized protein</fullName>
    </submittedName>
</protein>
<feature type="transmembrane region" description="Helical" evidence="1">
    <location>
        <begin position="5"/>
        <end position="23"/>
    </location>
</feature>
<dbReference type="EMBL" id="MLAH01000015">
    <property type="protein sequence ID" value="OOF86064.1"/>
    <property type="molecule type" value="Genomic_DNA"/>
</dbReference>
<organism evidence="2 3">
    <name type="scientific">Rodentibacter ratti</name>
    <dbReference type="NCBI Taxonomy" id="1906745"/>
    <lineage>
        <taxon>Bacteria</taxon>
        <taxon>Pseudomonadati</taxon>
        <taxon>Pseudomonadota</taxon>
        <taxon>Gammaproteobacteria</taxon>
        <taxon>Pasteurellales</taxon>
        <taxon>Pasteurellaceae</taxon>
        <taxon>Rodentibacter</taxon>
    </lineage>
</organism>
<evidence type="ECO:0000313" key="3">
    <source>
        <dbReference type="Proteomes" id="UP000189549"/>
    </source>
</evidence>
<comment type="caution">
    <text evidence="2">The sequence shown here is derived from an EMBL/GenBank/DDBJ whole genome shotgun (WGS) entry which is preliminary data.</text>
</comment>